<accession>A0ABW6TPM8</accession>
<dbReference type="RefSeq" id="WP_387131887.1">
    <property type="nucleotide sequence ID" value="NZ_JBIATK010000012.1"/>
</dbReference>
<evidence type="ECO:0000256" key="1">
    <source>
        <dbReference type="SAM" id="SignalP"/>
    </source>
</evidence>
<organism evidence="2 3">
    <name type="scientific">Nocardia elegans</name>
    <dbReference type="NCBI Taxonomy" id="300029"/>
    <lineage>
        <taxon>Bacteria</taxon>
        <taxon>Bacillati</taxon>
        <taxon>Actinomycetota</taxon>
        <taxon>Actinomycetes</taxon>
        <taxon>Mycobacteriales</taxon>
        <taxon>Nocardiaceae</taxon>
        <taxon>Nocardia</taxon>
    </lineage>
</organism>
<name>A0ABW6TPM8_9NOCA</name>
<evidence type="ECO:0000313" key="3">
    <source>
        <dbReference type="Proteomes" id="UP001602089"/>
    </source>
</evidence>
<comment type="caution">
    <text evidence="2">The sequence shown here is derived from an EMBL/GenBank/DDBJ whole genome shotgun (WGS) entry which is preliminary data.</text>
</comment>
<evidence type="ECO:0008006" key="4">
    <source>
        <dbReference type="Google" id="ProtNLM"/>
    </source>
</evidence>
<feature type="chain" id="PRO_5045930602" description="Lipoprotein" evidence="1">
    <location>
        <begin position="25"/>
        <end position="71"/>
    </location>
</feature>
<protein>
    <recommendedName>
        <fullName evidence="4">Lipoprotein</fullName>
    </recommendedName>
</protein>
<reference evidence="2 3" key="1">
    <citation type="submission" date="2024-10" db="EMBL/GenBank/DDBJ databases">
        <title>The Natural Products Discovery Center: Release of the First 8490 Sequenced Strains for Exploring Actinobacteria Biosynthetic Diversity.</title>
        <authorList>
            <person name="Kalkreuter E."/>
            <person name="Kautsar S.A."/>
            <person name="Yang D."/>
            <person name="Bader C.D."/>
            <person name="Teijaro C.N."/>
            <person name="Fluegel L."/>
            <person name="Davis C.M."/>
            <person name="Simpson J.R."/>
            <person name="Lauterbach L."/>
            <person name="Steele A.D."/>
            <person name="Gui C."/>
            <person name="Meng S."/>
            <person name="Li G."/>
            <person name="Viehrig K."/>
            <person name="Ye F."/>
            <person name="Su P."/>
            <person name="Kiefer A.F."/>
            <person name="Nichols A."/>
            <person name="Cepeda A.J."/>
            <person name="Yan W."/>
            <person name="Fan B."/>
            <person name="Jiang Y."/>
            <person name="Adhikari A."/>
            <person name="Zheng C.-J."/>
            <person name="Schuster L."/>
            <person name="Cowan T.M."/>
            <person name="Smanski M.J."/>
            <person name="Chevrette M.G."/>
            <person name="De Carvalho L.P.S."/>
            <person name="Shen B."/>
        </authorList>
    </citation>
    <scope>NUCLEOTIDE SEQUENCE [LARGE SCALE GENOMIC DNA]</scope>
    <source>
        <strain evidence="2 3">NPDC001867</strain>
    </source>
</reference>
<keyword evidence="3" id="KW-1185">Reference proteome</keyword>
<feature type="signal peptide" evidence="1">
    <location>
        <begin position="1"/>
        <end position="24"/>
    </location>
</feature>
<dbReference type="EMBL" id="JBIATK010000012">
    <property type="protein sequence ID" value="MFF4026905.1"/>
    <property type="molecule type" value="Genomic_DNA"/>
</dbReference>
<gene>
    <name evidence="2" type="ORF">ACFYY5_29055</name>
</gene>
<dbReference type="PROSITE" id="PS51257">
    <property type="entry name" value="PROKAR_LIPOPROTEIN"/>
    <property type="match status" value="1"/>
</dbReference>
<dbReference type="Proteomes" id="UP001602089">
    <property type="component" value="Unassembled WGS sequence"/>
</dbReference>
<sequence length="71" mass="7475">MTAKFKWGAAIIGLVASALLGGCAATTAHSDSGDGLPDGMHVSRYYPEESGGRVCLIFTREIQPAFAVHCY</sequence>
<proteinExistence type="predicted"/>
<evidence type="ECO:0000313" key="2">
    <source>
        <dbReference type="EMBL" id="MFF4026905.1"/>
    </source>
</evidence>
<keyword evidence="1" id="KW-0732">Signal</keyword>